<evidence type="ECO:0000256" key="2">
    <source>
        <dbReference type="ARBA" id="ARBA00022857"/>
    </source>
</evidence>
<dbReference type="AlphaFoldDB" id="A0A1Y1UB56"/>
<dbReference type="Pfam" id="PF05368">
    <property type="entry name" value="NmrA"/>
    <property type="match status" value="1"/>
</dbReference>
<dbReference type="InterPro" id="IPR036291">
    <property type="entry name" value="NAD(P)-bd_dom_sf"/>
</dbReference>
<dbReference type="InterPro" id="IPR008030">
    <property type="entry name" value="NmrA-like"/>
</dbReference>
<keyword evidence="2" id="KW-0521">NADP</keyword>
<gene>
    <name evidence="4" type="ORF">BD324DRAFT_683175</name>
</gene>
<reference evidence="4 5" key="1">
    <citation type="submission" date="2017-03" db="EMBL/GenBank/DDBJ databases">
        <title>Widespread Adenine N6-methylation of Active Genes in Fungi.</title>
        <authorList>
            <consortium name="DOE Joint Genome Institute"/>
            <person name="Mondo S.J."/>
            <person name="Dannebaum R.O."/>
            <person name="Kuo R.C."/>
            <person name="Louie K.B."/>
            <person name="Bewick A.J."/>
            <person name="Labutti K."/>
            <person name="Haridas S."/>
            <person name="Kuo A."/>
            <person name="Salamov A."/>
            <person name="Ahrendt S.R."/>
            <person name="Lau R."/>
            <person name="Bowen B.P."/>
            <person name="Lipzen A."/>
            <person name="Sullivan W."/>
            <person name="Andreopoulos W.B."/>
            <person name="Clum A."/>
            <person name="Lindquist E."/>
            <person name="Daum C."/>
            <person name="Northen T.R."/>
            <person name="Ramamoorthy G."/>
            <person name="Schmitz R.J."/>
            <person name="Gryganskyi A."/>
            <person name="Culley D."/>
            <person name="Magnuson J."/>
            <person name="James T.Y."/>
            <person name="O'Malley M.A."/>
            <person name="Stajich J.E."/>
            <person name="Spatafora J.W."/>
            <person name="Visel A."/>
            <person name="Grigoriev I.V."/>
        </authorList>
    </citation>
    <scope>NUCLEOTIDE SEQUENCE [LARGE SCALE GENOMIC DNA]</scope>
    <source>
        <strain evidence="4 5">NRRL Y-17943</strain>
    </source>
</reference>
<proteinExistence type="inferred from homology"/>
<dbReference type="Gene3D" id="3.40.50.720">
    <property type="entry name" value="NAD(P)-binding Rossmann-like Domain"/>
    <property type="match status" value="1"/>
</dbReference>
<accession>A0A1Y1UB56</accession>
<dbReference type="PANTHER" id="PTHR42748">
    <property type="entry name" value="NITROGEN METABOLITE REPRESSION PROTEIN NMRA FAMILY MEMBER"/>
    <property type="match status" value="1"/>
</dbReference>
<dbReference type="InterPro" id="IPR051164">
    <property type="entry name" value="NmrA-like_oxidored"/>
</dbReference>
<dbReference type="GO" id="GO:0005634">
    <property type="term" value="C:nucleus"/>
    <property type="evidence" value="ECO:0007669"/>
    <property type="project" value="TreeGrafter"/>
</dbReference>
<evidence type="ECO:0000313" key="4">
    <source>
        <dbReference type="EMBL" id="ORX34736.1"/>
    </source>
</evidence>
<dbReference type="STRING" id="4999.A0A1Y1UB56"/>
<evidence type="ECO:0000313" key="5">
    <source>
        <dbReference type="Proteomes" id="UP000193218"/>
    </source>
</evidence>
<evidence type="ECO:0000259" key="3">
    <source>
        <dbReference type="Pfam" id="PF05368"/>
    </source>
</evidence>
<dbReference type="PANTHER" id="PTHR42748:SF29">
    <property type="entry name" value="NMRA-LIKE DOMAIN-CONTAINING PROTEIN"/>
    <property type="match status" value="1"/>
</dbReference>
<dbReference type="GeneID" id="33560984"/>
<feature type="domain" description="NmrA-like" evidence="3">
    <location>
        <begin position="7"/>
        <end position="319"/>
    </location>
</feature>
<sequence length="338" mass="37945">MPSDSFKIIAVIGATGNQGSSVAKTFAALPHWRVRCITRNVESEKAKELHKLGCELVQGDLDDESSLLKAFQDVHAVFVNTDFWGQYREGLQSNRPHDEVCKASYDMEVRHGINAFRAAAKIPTIERYVYSALGPMKRASHGKYTKSFHWETKAAIVDFICSQHNDQELSSLAEKSSLIYVGCFTTNVFLRPQLDPKDGSYKVVYPGPATTTFPIIDPCRSTGPFVRALVEDKAPGARLLACDEELTLKECFDLWSNYTGKSYTFRQVTLEEMHEITGKPYEILHGAAFLAEYEYTAGVPRAIKPEDLKHRPKTDSYEDFVKRQTMGFLLDQPGASPK</sequence>
<comment type="similarity">
    <text evidence="1">Belongs to the NmrA-type oxidoreductase family.</text>
</comment>
<dbReference type="RefSeq" id="XP_021868978.1">
    <property type="nucleotide sequence ID" value="XM_022019175.1"/>
</dbReference>
<dbReference type="EMBL" id="NBSH01000013">
    <property type="protein sequence ID" value="ORX34736.1"/>
    <property type="molecule type" value="Genomic_DNA"/>
</dbReference>
<dbReference type="Proteomes" id="UP000193218">
    <property type="component" value="Unassembled WGS sequence"/>
</dbReference>
<name>A0A1Y1UB56_9TREE</name>
<dbReference type="InParanoid" id="A0A1Y1UB56"/>
<dbReference type="OrthoDB" id="300709at2759"/>
<evidence type="ECO:0000256" key="1">
    <source>
        <dbReference type="ARBA" id="ARBA00006328"/>
    </source>
</evidence>
<organism evidence="4 5">
    <name type="scientific">Kockovaella imperatae</name>
    <dbReference type="NCBI Taxonomy" id="4999"/>
    <lineage>
        <taxon>Eukaryota</taxon>
        <taxon>Fungi</taxon>
        <taxon>Dikarya</taxon>
        <taxon>Basidiomycota</taxon>
        <taxon>Agaricomycotina</taxon>
        <taxon>Tremellomycetes</taxon>
        <taxon>Tremellales</taxon>
        <taxon>Cuniculitremaceae</taxon>
        <taxon>Kockovaella</taxon>
    </lineage>
</organism>
<comment type="caution">
    <text evidence="4">The sequence shown here is derived from an EMBL/GenBank/DDBJ whole genome shotgun (WGS) entry which is preliminary data.</text>
</comment>
<keyword evidence="5" id="KW-1185">Reference proteome</keyword>
<dbReference type="Gene3D" id="3.90.25.10">
    <property type="entry name" value="UDP-galactose 4-epimerase, domain 1"/>
    <property type="match status" value="1"/>
</dbReference>
<dbReference type="SUPFAM" id="SSF51735">
    <property type="entry name" value="NAD(P)-binding Rossmann-fold domains"/>
    <property type="match status" value="1"/>
</dbReference>
<protein>
    <recommendedName>
        <fullName evidence="3">NmrA-like domain-containing protein</fullName>
    </recommendedName>
</protein>